<accession>A0A4Z0XZ32</accession>
<reference evidence="1 2" key="1">
    <citation type="submission" date="2019-04" db="EMBL/GenBank/DDBJ databases">
        <authorList>
            <person name="Poehlein A."/>
            <person name="Bengelsdorf F.R."/>
            <person name="Duerre P."/>
            <person name="Daniel R."/>
        </authorList>
    </citation>
    <scope>NUCLEOTIDE SEQUENCE [LARGE SCALE GENOMIC DNA]</scope>
    <source>
        <strain evidence="1 2">BS-1</strain>
    </source>
</reference>
<dbReference type="Gene3D" id="3.30.1240.10">
    <property type="match status" value="1"/>
</dbReference>
<comment type="caution">
    <text evidence="1">The sequence shown here is derived from an EMBL/GenBank/DDBJ whole genome shotgun (WGS) entry which is preliminary data.</text>
</comment>
<dbReference type="RefSeq" id="WP_167875172.1">
    <property type="nucleotide sequence ID" value="NZ_SRMQ01000004.1"/>
</dbReference>
<dbReference type="Pfam" id="PF08282">
    <property type="entry name" value="Hydrolase_3"/>
    <property type="match status" value="1"/>
</dbReference>
<sequence length="270" mass="30056">MIPIPKKYFFFDIDGTIAENDRAPSIMTKYALRQLRLQGHRIFVCTGRTLCDVYPAITSIGFHGIISGAGANITLKEKTLFQRSIPPILLRETVSRMLSHNISGVLEGTDQMYIVKGGVPLCWENPLPAICRMEQLETTQDIEKFTLHVASAAELDPIKGFLERYYDLYPNENGTFCECVRKGRDKGSAIARVLEHYHAQPKNAVAFGDSLNDCAMFQNVGIAVAMGNAPRALADIAAMVTGTIREEGVYHALVHLRFIEELPPKKNDEV</sequence>
<dbReference type="Proteomes" id="UP000297714">
    <property type="component" value="Unassembled WGS sequence"/>
</dbReference>
<dbReference type="InterPro" id="IPR006379">
    <property type="entry name" value="HAD-SF_hydro_IIB"/>
</dbReference>
<keyword evidence="2" id="KW-1185">Reference proteome</keyword>
<protein>
    <submittedName>
        <fullName evidence="1">Putative phosphatase YwpJ</fullName>
        <ecNumber evidence="1">3.1.3.-</ecNumber>
    </submittedName>
</protein>
<dbReference type="GO" id="GO:0005829">
    <property type="term" value="C:cytosol"/>
    <property type="evidence" value="ECO:0007669"/>
    <property type="project" value="TreeGrafter"/>
</dbReference>
<dbReference type="InterPro" id="IPR036412">
    <property type="entry name" value="HAD-like_sf"/>
</dbReference>
<dbReference type="AlphaFoldDB" id="A0A4Z0XZ32"/>
<dbReference type="SFLD" id="SFLDG01140">
    <property type="entry name" value="C2.B:_Phosphomannomutase_and_P"/>
    <property type="match status" value="1"/>
</dbReference>
<dbReference type="Gene3D" id="3.40.50.1000">
    <property type="entry name" value="HAD superfamily/HAD-like"/>
    <property type="match status" value="1"/>
</dbReference>
<proteinExistence type="predicted"/>
<dbReference type="NCBIfam" id="TIGR01484">
    <property type="entry name" value="HAD-SF-IIB"/>
    <property type="match status" value="1"/>
</dbReference>
<dbReference type="SUPFAM" id="SSF56784">
    <property type="entry name" value="HAD-like"/>
    <property type="match status" value="1"/>
</dbReference>
<dbReference type="SFLD" id="SFLDS00003">
    <property type="entry name" value="Haloacid_Dehalogenase"/>
    <property type="match status" value="1"/>
</dbReference>
<keyword evidence="1" id="KW-0378">Hydrolase</keyword>
<evidence type="ECO:0000313" key="2">
    <source>
        <dbReference type="Proteomes" id="UP000297714"/>
    </source>
</evidence>
<name>A0A4Z0XZ32_9FIRM</name>
<gene>
    <name evidence="1" type="primary">ywpJ</name>
    <name evidence="1" type="ORF">CAGA_12270</name>
</gene>
<dbReference type="InterPro" id="IPR023214">
    <property type="entry name" value="HAD_sf"/>
</dbReference>
<dbReference type="PANTHER" id="PTHR10000">
    <property type="entry name" value="PHOSPHOSERINE PHOSPHATASE"/>
    <property type="match status" value="1"/>
</dbReference>
<dbReference type="EMBL" id="SRMQ01000004">
    <property type="protein sequence ID" value="TGJ76684.1"/>
    <property type="molecule type" value="Genomic_DNA"/>
</dbReference>
<evidence type="ECO:0000313" key="1">
    <source>
        <dbReference type="EMBL" id="TGJ76684.1"/>
    </source>
</evidence>
<dbReference type="PANTHER" id="PTHR10000:SF25">
    <property type="entry name" value="PHOSPHATASE YKRA-RELATED"/>
    <property type="match status" value="1"/>
</dbReference>
<dbReference type="GO" id="GO:0016791">
    <property type="term" value="F:phosphatase activity"/>
    <property type="evidence" value="ECO:0007669"/>
    <property type="project" value="UniProtKB-ARBA"/>
</dbReference>
<dbReference type="EC" id="3.1.3.-" evidence="1"/>
<organism evidence="1 2">
    <name type="scientific">Caproiciproducens galactitolivorans</name>
    <dbReference type="NCBI Taxonomy" id="642589"/>
    <lineage>
        <taxon>Bacteria</taxon>
        <taxon>Bacillati</taxon>
        <taxon>Bacillota</taxon>
        <taxon>Clostridia</taxon>
        <taxon>Eubacteriales</taxon>
        <taxon>Acutalibacteraceae</taxon>
        <taxon>Caproiciproducens</taxon>
    </lineage>
</organism>
<dbReference type="GO" id="GO:0000287">
    <property type="term" value="F:magnesium ion binding"/>
    <property type="evidence" value="ECO:0007669"/>
    <property type="project" value="TreeGrafter"/>
</dbReference>